<feature type="compositionally biased region" description="Polar residues" evidence="1">
    <location>
        <begin position="355"/>
        <end position="375"/>
    </location>
</feature>
<comment type="caution">
    <text evidence="3">The sequence shown here is derived from an EMBL/GenBank/DDBJ whole genome shotgun (WGS) entry which is preliminary data.</text>
</comment>
<dbReference type="Pfam" id="PF24714">
    <property type="entry name" value="TOR1L1_N"/>
    <property type="match status" value="1"/>
</dbReference>
<dbReference type="AlphaFoldDB" id="A0A8T0JAM8"/>
<dbReference type="Gene3D" id="1.25.10.10">
    <property type="entry name" value="Leucine-rich Repeat Variant"/>
    <property type="match status" value="1"/>
</dbReference>
<feature type="domain" description="TORTIFOLIA1/SINE1-2 N-terminal" evidence="2">
    <location>
        <begin position="24"/>
        <end position="292"/>
    </location>
</feature>
<dbReference type="InterPro" id="IPR057600">
    <property type="entry name" value="TORTIFOLIA1/SINE1-2_N"/>
</dbReference>
<dbReference type="PANTHER" id="PTHR31355">
    <property type="entry name" value="MICROTUBULE-ASSOCIATED PROTEIN TORTIFOLIA1"/>
    <property type="match status" value="1"/>
</dbReference>
<dbReference type="GO" id="GO:0008017">
    <property type="term" value="F:microtubule binding"/>
    <property type="evidence" value="ECO:0007669"/>
    <property type="project" value="InterPro"/>
</dbReference>
<feature type="compositionally biased region" description="Low complexity" evidence="1">
    <location>
        <begin position="583"/>
        <end position="592"/>
    </location>
</feature>
<accession>A0A8T0JAM8</accession>
<keyword evidence="4" id="KW-1185">Reference proteome</keyword>
<feature type="region of interest" description="Disordered" evidence="1">
    <location>
        <begin position="353"/>
        <end position="427"/>
    </location>
</feature>
<protein>
    <recommendedName>
        <fullName evidence="2">TORTIFOLIA1/SINE1-2 N-terminal domain-containing protein</fullName>
    </recommendedName>
</protein>
<feature type="compositionally biased region" description="Polar residues" evidence="1">
    <location>
        <begin position="382"/>
        <end position="392"/>
    </location>
</feature>
<feature type="region of interest" description="Disordered" evidence="1">
    <location>
        <begin position="582"/>
        <end position="619"/>
    </location>
</feature>
<feature type="compositionally biased region" description="Polar residues" evidence="1">
    <location>
        <begin position="597"/>
        <end position="619"/>
    </location>
</feature>
<dbReference type="InterPro" id="IPR016024">
    <property type="entry name" value="ARM-type_fold"/>
</dbReference>
<dbReference type="InterPro" id="IPR033337">
    <property type="entry name" value="TORTIFOLIA1/SINE1-2"/>
</dbReference>
<dbReference type="SUPFAM" id="SSF48371">
    <property type="entry name" value="ARM repeat"/>
    <property type="match status" value="1"/>
</dbReference>
<dbReference type="PANTHER" id="PTHR31355:SF4">
    <property type="entry name" value="TOG DOMAIN-CONTAINING PROTEIN"/>
    <property type="match status" value="1"/>
</dbReference>
<dbReference type="Proteomes" id="UP000822688">
    <property type="component" value="Chromosome 1"/>
</dbReference>
<gene>
    <name evidence="3" type="ORF">KC19_1G217500</name>
</gene>
<feature type="compositionally biased region" description="Low complexity" evidence="1">
    <location>
        <begin position="415"/>
        <end position="426"/>
    </location>
</feature>
<organism evidence="3 4">
    <name type="scientific">Ceratodon purpureus</name>
    <name type="common">Fire moss</name>
    <name type="synonym">Dicranum purpureum</name>
    <dbReference type="NCBI Taxonomy" id="3225"/>
    <lineage>
        <taxon>Eukaryota</taxon>
        <taxon>Viridiplantae</taxon>
        <taxon>Streptophyta</taxon>
        <taxon>Embryophyta</taxon>
        <taxon>Bryophyta</taxon>
        <taxon>Bryophytina</taxon>
        <taxon>Bryopsida</taxon>
        <taxon>Dicranidae</taxon>
        <taxon>Pseudoditrichales</taxon>
        <taxon>Ditrichaceae</taxon>
        <taxon>Ceratodon</taxon>
    </lineage>
</organism>
<dbReference type="EMBL" id="CM026421">
    <property type="protein sequence ID" value="KAG0592003.1"/>
    <property type="molecule type" value="Genomic_DNA"/>
</dbReference>
<evidence type="ECO:0000313" key="4">
    <source>
        <dbReference type="Proteomes" id="UP000822688"/>
    </source>
</evidence>
<evidence type="ECO:0000256" key="1">
    <source>
        <dbReference type="SAM" id="MobiDB-lite"/>
    </source>
</evidence>
<proteinExistence type="predicted"/>
<evidence type="ECO:0000259" key="2">
    <source>
        <dbReference type="Pfam" id="PF24714"/>
    </source>
</evidence>
<evidence type="ECO:0000313" key="3">
    <source>
        <dbReference type="EMBL" id="KAG0592003.1"/>
    </source>
</evidence>
<dbReference type="InterPro" id="IPR011989">
    <property type="entry name" value="ARM-like"/>
</dbReference>
<sequence>MREEEAGTRYLSPLVKQDLANLDSDGESRRLALRSLKQFIEQLDATSMPKFLAQISESREPCGSRSYAISLYEEVARVHRKLIKPHLPRVMSSLVRALAASGSSPQLRQACAKVTAAMARYTIDPTTCIEDAEDVIQDICDPLAKALAGKMEPVAAGAAACIHALIETENWKYACDETVQEVCQRTSVALSEKPTRTVFHLQLACALASMNPDTLGLYGATILKAGEEILKSAVDSWQLRKAAAKLLQGVLTILDKEKLECEVDLAIHALESCRLDKMPHVRAAVSEALYAAKMLASGDSIESCRLLSGPLSKSICKSVEQSHSSWTKRDIEQSPSPWIKSDVSSSPVLQKRIVSPTSQESNQLSFSPASTSTMESLHIRHISTTDGRSNSQRSKRTPLYPVSGMGFTRSSGCNSPGTFSPSGSSTDIECEFTPQKLNAKENTPARMMKINRALPVEEFGQVQVQAKSILLTPTPSQQLDHKFGVDIHTPESKDEYFEENHVDRSSPHAGKEASRVPISTISRHIMSPMVSAILDELTETASNILAEDDAGLAQLDSQIEEACNLKSDFKNVVLPRLRLGNVSSSDSLSKSSYAAGASNSKQNFSCTTSQSNEMSPSSLDVRNASGCVNRCVEVETRDVNLVATDTTGDFAPIFEGSDNNPLRGSDSHEQVANLKHHYNALAHLDFSPEKAKPLITSMDFLPFATPKRLMHALQFLNSSNPDSQWISLNQDIASCQDDGTVDMDVETSSEAGWSVIDNPIASDESFHAGSSDEELEDRLKLPPDDSLLQNILSTNCISPRDIHMLPPVCHESLPVHGEEAKLPQEDTYDFTLECVPSNITTPISTQAHDCIRCDNTYSIFSADIHRSISSELRTRVQIVEGSDSGAVKHICNGPADAQPEDEVKKNELRCNCQDSSDGYSRVECCKLKLSEQNPQRWWDSRSIGRFMLVRLVARDWRNLCWYGEILLGGTLCVVLTLPLAMALAKALTSPQDHLVPT</sequence>
<name>A0A8T0JAM8_CERPU</name>
<dbReference type="GO" id="GO:0005874">
    <property type="term" value="C:microtubule"/>
    <property type="evidence" value="ECO:0007669"/>
    <property type="project" value="InterPro"/>
</dbReference>
<reference evidence="3" key="1">
    <citation type="submission" date="2020-06" db="EMBL/GenBank/DDBJ databases">
        <title>WGS assembly of Ceratodon purpureus strain R40.</title>
        <authorList>
            <person name="Carey S.B."/>
            <person name="Jenkins J."/>
            <person name="Shu S."/>
            <person name="Lovell J.T."/>
            <person name="Sreedasyam A."/>
            <person name="Maumus F."/>
            <person name="Tiley G.P."/>
            <person name="Fernandez-Pozo N."/>
            <person name="Barry K."/>
            <person name="Chen C."/>
            <person name="Wang M."/>
            <person name="Lipzen A."/>
            <person name="Daum C."/>
            <person name="Saski C.A."/>
            <person name="Payton A.C."/>
            <person name="Mcbreen J.C."/>
            <person name="Conrad R.E."/>
            <person name="Kollar L.M."/>
            <person name="Olsson S."/>
            <person name="Huttunen S."/>
            <person name="Landis J.B."/>
            <person name="Wickett N.J."/>
            <person name="Johnson M.G."/>
            <person name="Rensing S.A."/>
            <person name="Grimwood J."/>
            <person name="Schmutz J."/>
            <person name="Mcdaniel S.F."/>
        </authorList>
    </citation>
    <scope>NUCLEOTIDE SEQUENCE</scope>
    <source>
        <strain evidence="3">R40</strain>
    </source>
</reference>